<evidence type="ECO:0000313" key="2">
    <source>
        <dbReference type="Proteomes" id="UP001056120"/>
    </source>
</evidence>
<reference evidence="1 2" key="2">
    <citation type="journal article" date="2022" name="Mol. Ecol. Resour.">
        <title>The genomes of chicory, endive, great burdock and yacon provide insights into Asteraceae paleo-polyploidization history and plant inulin production.</title>
        <authorList>
            <person name="Fan W."/>
            <person name="Wang S."/>
            <person name="Wang H."/>
            <person name="Wang A."/>
            <person name="Jiang F."/>
            <person name="Liu H."/>
            <person name="Zhao H."/>
            <person name="Xu D."/>
            <person name="Zhang Y."/>
        </authorList>
    </citation>
    <scope>NUCLEOTIDE SEQUENCE [LARGE SCALE GENOMIC DNA]</scope>
    <source>
        <strain evidence="2">cv. Yunnan</strain>
        <tissue evidence="1">Leaves</tissue>
    </source>
</reference>
<reference evidence="2" key="1">
    <citation type="journal article" date="2022" name="Mol. Ecol. Resour.">
        <title>The genomes of chicory, endive, great burdock and yacon provide insights into Asteraceae palaeo-polyploidization history and plant inulin production.</title>
        <authorList>
            <person name="Fan W."/>
            <person name="Wang S."/>
            <person name="Wang H."/>
            <person name="Wang A."/>
            <person name="Jiang F."/>
            <person name="Liu H."/>
            <person name="Zhao H."/>
            <person name="Xu D."/>
            <person name="Zhang Y."/>
        </authorList>
    </citation>
    <scope>NUCLEOTIDE SEQUENCE [LARGE SCALE GENOMIC DNA]</scope>
    <source>
        <strain evidence="2">cv. Yunnan</strain>
    </source>
</reference>
<protein>
    <submittedName>
        <fullName evidence="1">Uncharacterized protein</fullName>
    </submittedName>
</protein>
<gene>
    <name evidence="1" type="ORF">L1987_15731</name>
</gene>
<keyword evidence="2" id="KW-1185">Reference proteome</keyword>
<sequence>MKNYRITNLVKPYGGRPPLIYVDQKEHRRRGGAILLMVIEIDRCGIALIATGQTGDKATTLLRAKV</sequence>
<name>A0ACB9J8L4_9ASTR</name>
<organism evidence="1 2">
    <name type="scientific">Smallanthus sonchifolius</name>
    <dbReference type="NCBI Taxonomy" id="185202"/>
    <lineage>
        <taxon>Eukaryota</taxon>
        <taxon>Viridiplantae</taxon>
        <taxon>Streptophyta</taxon>
        <taxon>Embryophyta</taxon>
        <taxon>Tracheophyta</taxon>
        <taxon>Spermatophyta</taxon>
        <taxon>Magnoliopsida</taxon>
        <taxon>eudicotyledons</taxon>
        <taxon>Gunneridae</taxon>
        <taxon>Pentapetalae</taxon>
        <taxon>asterids</taxon>
        <taxon>campanulids</taxon>
        <taxon>Asterales</taxon>
        <taxon>Asteraceae</taxon>
        <taxon>Asteroideae</taxon>
        <taxon>Heliantheae alliance</taxon>
        <taxon>Millerieae</taxon>
        <taxon>Smallanthus</taxon>
    </lineage>
</organism>
<dbReference type="EMBL" id="CM042022">
    <property type="protein sequence ID" value="KAI3816046.1"/>
    <property type="molecule type" value="Genomic_DNA"/>
</dbReference>
<accession>A0ACB9J8L4</accession>
<dbReference type="Proteomes" id="UP001056120">
    <property type="component" value="Linkage Group LG05"/>
</dbReference>
<comment type="caution">
    <text evidence="1">The sequence shown here is derived from an EMBL/GenBank/DDBJ whole genome shotgun (WGS) entry which is preliminary data.</text>
</comment>
<proteinExistence type="predicted"/>
<evidence type="ECO:0000313" key="1">
    <source>
        <dbReference type="EMBL" id="KAI3816046.1"/>
    </source>
</evidence>